<accession>A0A7W5BGA4</accession>
<keyword evidence="3" id="KW-1185">Reference proteome</keyword>
<feature type="region of interest" description="Disordered" evidence="1">
    <location>
        <begin position="65"/>
        <end position="84"/>
    </location>
</feature>
<protein>
    <submittedName>
        <fullName evidence="2">Uncharacterized protein</fullName>
    </submittedName>
</protein>
<dbReference type="EMBL" id="JACHXD010000019">
    <property type="protein sequence ID" value="MBB3121725.1"/>
    <property type="molecule type" value="Genomic_DNA"/>
</dbReference>
<evidence type="ECO:0000313" key="3">
    <source>
        <dbReference type="Proteomes" id="UP000541535"/>
    </source>
</evidence>
<dbReference type="Proteomes" id="UP000541535">
    <property type="component" value="Unassembled WGS sequence"/>
</dbReference>
<reference evidence="2 3" key="1">
    <citation type="submission" date="2020-08" db="EMBL/GenBank/DDBJ databases">
        <title>Genomic Encyclopedia of Type Strains, Phase III (KMG-III): the genomes of soil and plant-associated and newly described type strains.</title>
        <authorList>
            <person name="Whitman W."/>
        </authorList>
    </citation>
    <scope>NUCLEOTIDE SEQUENCE [LARGE SCALE GENOMIC DNA]</scope>
    <source>
        <strain evidence="2 3">CECT 8897</strain>
    </source>
</reference>
<evidence type="ECO:0000313" key="2">
    <source>
        <dbReference type="EMBL" id="MBB3121725.1"/>
    </source>
</evidence>
<gene>
    <name evidence="2" type="ORF">FHS03_004817</name>
</gene>
<sequence length="84" mass="9862">MNAVEGQTNRAAPEEPEGEVCYRDVCPKCPSTDAHYRCWEERDEQYMYLHWRVFCRDCGHMNSGLHTTERDDVKSHPMRKGQVS</sequence>
<dbReference type="AlphaFoldDB" id="A0A7W5BGA4"/>
<proteinExistence type="predicted"/>
<comment type="caution">
    <text evidence="2">The sequence shown here is derived from an EMBL/GenBank/DDBJ whole genome shotgun (WGS) entry which is preliminary data.</text>
</comment>
<name>A0A7W5BGA4_9BURK</name>
<dbReference type="RefSeq" id="WP_183443415.1">
    <property type="nucleotide sequence ID" value="NZ_JACHXD010000019.1"/>
</dbReference>
<evidence type="ECO:0000256" key="1">
    <source>
        <dbReference type="SAM" id="MobiDB-lite"/>
    </source>
</evidence>
<organism evidence="2 3">
    <name type="scientific">Pseudoduganella violacea</name>
    <dbReference type="NCBI Taxonomy" id="1715466"/>
    <lineage>
        <taxon>Bacteria</taxon>
        <taxon>Pseudomonadati</taxon>
        <taxon>Pseudomonadota</taxon>
        <taxon>Betaproteobacteria</taxon>
        <taxon>Burkholderiales</taxon>
        <taxon>Oxalobacteraceae</taxon>
        <taxon>Telluria group</taxon>
        <taxon>Pseudoduganella</taxon>
    </lineage>
</organism>